<dbReference type="Pfam" id="PF14346">
    <property type="entry name" value="DUF4398"/>
    <property type="match status" value="1"/>
</dbReference>
<comment type="caution">
    <text evidence="2">The sequence shown here is derived from an EMBL/GenBank/DDBJ whole genome shotgun (WGS) entry which is preliminary data.</text>
</comment>
<accession>A0A2T5PDA5</accession>
<evidence type="ECO:0000313" key="3">
    <source>
        <dbReference type="Proteomes" id="UP000244064"/>
    </source>
</evidence>
<gene>
    <name evidence="2" type="ORF">DBO85_03225</name>
</gene>
<dbReference type="Proteomes" id="UP000244064">
    <property type="component" value="Unassembled WGS sequence"/>
</dbReference>
<feature type="domain" description="DUF4398" evidence="1">
    <location>
        <begin position="53"/>
        <end position="126"/>
    </location>
</feature>
<keyword evidence="3" id="KW-1185">Reference proteome</keyword>
<proteinExistence type="predicted"/>
<dbReference type="InterPro" id="IPR025511">
    <property type="entry name" value="DUF4398"/>
</dbReference>
<evidence type="ECO:0000259" key="1">
    <source>
        <dbReference type="Pfam" id="PF14346"/>
    </source>
</evidence>
<reference evidence="2 3" key="1">
    <citation type="submission" date="2018-04" db="EMBL/GenBank/DDBJ databases">
        <title>Pseudomonas sp. nov., isolated from mangrove soil.</title>
        <authorList>
            <person name="Chen C."/>
        </authorList>
    </citation>
    <scope>NUCLEOTIDE SEQUENCE [LARGE SCALE GENOMIC DNA]</scope>
    <source>
        <strain evidence="2 3">TC-11</strain>
    </source>
</reference>
<dbReference type="EMBL" id="QASN01000006">
    <property type="protein sequence ID" value="PTU75697.1"/>
    <property type="molecule type" value="Genomic_DNA"/>
</dbReference>
<dbReference type="Gene3D" id="1.20.1270.390">
    <property type="match status" value="1"/>
</dbReference>
<dbReference type="OrthoDB" id="5574276at2"/>
<protein>
    <recommendedName>
        <fullName evidence="1">DUF4398 domain-containing protein</fullName>
    </recommendedName>
</protein>
<sequence>MVCCRSICSAGCSSWLRLSKSKLPRNSVVSLRYLLLSAVVGMAGCASDPAPFEQMRLTERALEQAAAVGATTSTQEYRLAEERFALAKKNMQEQDYRRARMLAEQAELDARLAEALTLRGESEQAITVQNARIERLRKQLGSLR</sequence>
<dbReference type="AlphaFoldDB" id="A0A2T5PDA5"/>
<evidence type="ECO:0000313" key="2">
    <source>
        <dbReference type="EMBL" id="PTU75697.1"/>
    </source>
</evidence>
<name>A0A2T5PDA5_9PSED</name>
<organism evidence="2 3">
    <name type="scientific">Pseudomonas mangrovi</name>
    <dbReference type="NCBI Taxonomy" id="2161748"/>
    <lineage>
        <taxon>Bacteria</taxon>
        <taxon>Pseudomonadati</taxon>
        <taxon>Pseudomonadota</taxon>
        <taxon>Gammaproteobacteria</taxon>
        <taxon>Pseudomonadales</taxon>
        <taxon>Pseudomonadaceae</taxon>
        <taxon>Pseudomonas</taxon>
    </lineage>
</organism>